<evidence type="ECO:0000256" key="4">
    <source>
        <dbReference type="SAM" id="SignalP"/>
    </source>
</evidence>
<evidence type="ECO:0000256" key="3">
    <source>
        <dbReference type="ARBA" id="ARBA00022729"/>
    </source>
</evidence>
<accession>A0AA42CJX6</accession>
<dbReference type="InterPro" id="IPR000914">
    <property type="entry name" value="SBP_5_dom"/>
</dbReference>
<dbReference type="RefSeq" id="WP_264716228.1">
    <property type="nucleotide sequence ID" value="NZ_JAPDNT010000034.1"/>
</dbReference>
<dbReference type="Proteomes" id="UP001165679">
    <property type="component" value="Unassembled WGS sequence"/>
</dbReference>
<feature type="domain" description="Solute-binding protein family 5" evidence="5">
    <location>
        <begin position="73"/>
        <end position="432"/>
    </location>
</feature>
<evidence type="ECO:0000256" key="1">
    <source>
        <dbReference type="ARBA" id="ARBA00004418"/>
    </source>
</evidence>
<comment type="similarity">
    <text evidence="2">Belongs to the bacterial solute-binding protein 5 family.</text>
</comment>
<dbReference type="CDD" id="cd08502">
    <property type="entry name" value="PBP2_NikA_DppA_OppA_like_16"/>
    <property type="match status" value="1"/>
</dbReference>
<sequence length="528" mass="58137">MKRRTLLTAMAGGAVALAAPRLSAAEKDRVLTFVPQADLAILDPVWTSATITRQHGSLVYDTLYGQDEQYRTQPQMVAGHSIERDGRLWRLTLRDGLRFHDGEPVRAQDVVPSLERWGRRDAFGSALLAATDELRAESDRVVAIQLKKPFPLLADALGKSGVNMPCIMPERLARTDAMTKVTDPTGSGPYRFVPGEWVPGSQAVYRRFDGYVPRADGVPSLTAGPKIARFERIVWKIIPDAATAAAALQSGEVDWWERPTADTLPLLRRGRGVRVQVLDPAGALQFLRFNWLHPPFDNPAIRRAILGAVNQTDYMMAAGGNDPAMWNDHCGAFCPGTPLASEVGMEALTGPRDIERVKRDLAAAGYRGERVVFMGVSDVPEIQAITEVAADMFRRIGLNLDYQVADWGTVVQRRTSKAPPDKGGWNVHHSGFGGLDMASPASNLAMRGNGRDAWFGWPDDPKLEELRSAWFDAPDFAAQKSICDAIQRQVFQNVPYIPLGLIKRATAYRDDLVDMVKGGIVFTNVRRG</sequence>
<evidence type="ECO:0000313" key="7">
    <source>
        <dbReference type="Proteomes" id="UP001165679"/>
    </source>
</evidence>
<dbReference type="GO" id="GO:0015833">
    <property type="term" value="P:peptide transport"/>
    <property type="evidence" value="ECO:0007669"/>
    <property type="project" value="TreeGrafter"/>
</dbReference>
<feature type="chain" id="PRO_5041293836" evidence="4">
    <location>
        <begin position="25"/>
        <end position="528"/>
    </location>
</feature>
<evidence type="ECO:0000259" key="5">
    <source>
        <dbReference type="Pfam" id="PF00496"/>
    </source>
</evidence>
<reference evidence="6" key="1">
    <citation type="submission" date="2022-09" db="EMBL/GenBank/DDBJ databases">
        <title>Rhodovastum sp. nov. RN2-1 isolated from soil in Seongnam, South Korea.</title>
        <authorList>
            <person name="Le N.T."/>
        </authorList>
    </citation>
    <scope>NUCLEOTIDE SEQUENCE</scope>
    <source>
        <strain evidence="6">RN2-1</strain>
    </source>
</reference>
<dbReference type="AlphaFoldDB" id="A0AA42CJX6"/>
<proteinExistence type="inferred from homology"/>
<keyword evidence="7" id="KW-1185">Reference proteome</keyword>
<dbReference type="PANTHER" id="PTHR30290">
    <property type="entry name" value="PERIPLASMIC BINDING COMPONENT OF ABC TRANSPORTER"/>
    <property type="match status" value="1"/>
</dbReference>
<feature type="signal peptide" evidence="4">
    <location>
        <begin position="1"/>
        <end position="24"/>
    </location>
</feature>
<dbReference type="InterPro" id="IPR030678">
    <property type="entry name" value="Peptide/Ni-bd"/>
</dbReference>
<evidence type="ECO:0000256" key="2">
    <source>
        <dbReference type="ARBA" id="ARBA00005695"/>
    </source>
</evidence>
<dbReference type="Gene3D" id="3.40.190.10">
    <property type="entry name" value="Periplasmic binding protein-like II"/>
    <property type="match status" value="1"/>
</dbReference>
<evidence type="ECO:0000313" key="6">
    <source>
        <dbReference type="EMBL" id="MCW3477290.1"/>
    </source>
</evidence>
<dbReference type="EMBL" id="JAPDNT010000034">
    <property type="protein sequence ID" value="MCW3477290.1"/>
    <property type="molecule type" value="Genomic_DNA"/>
</dbReference>
<dbReference type="PANTHER" id="PTHR30290:SF38">
    <property type="entry name" value="D,D-DIPEPTIDE-BINDING PERIPLASMIC PROTEIN DDPA-RELATED"/>
    <property type="match status" value="1"/>
</dbReference>
<protein>
    <submittedName>
        <fullName evidence="6">ABC transporter substrate-binding protein</fullName>
    </submittedName>
</protein>
<dbReference type="GO" id="GO:1904680">
    <property type="term" value="F:peptide transmembrane transporter activity"/>
    <property type="evidence" value="ECO:0007669"/>
    <property type="project" value="TreeGrafter"/>
</dbReference>
<dbReference type="SUPFAM" id="SSF53850">
    <property type="entry name" value="Periplasmic binding protein-like II"/>
    <property type="match status" value="1"/>
</dbReference>
<dbReference type="PIRSF" id="PIRSF002741">
    <property type="entry name" value="MppA"/>
    <property type="match status" value="1"/>
</dbReference>
<dbReference type="Pfam" id="PF00496">
    <property type="entry name" value="SBP_bac_5"/>
    <property type="match status" value="1"/>
</dbReference>
<dbReference type="GO" id="GO:0043190">
    <property type="term" value="C:ATP-binding cassette (ABC) transporter complex"/>
    <property type="evidence" value="ECO:0007669"/>
    <property type="project" value="InterPro"/>
</dbReference>
<comment type="caution">
    <text evidence="6">The sequence shown here is derived from an EMBL/GenBank/DDBJ whole genome shotgun (WGS) entry which is preliminary data.</text>
</comment>
<dbReference type="InterPro" id="IPR039424">
    <property type="entry name" value="SBP_5"/>
</dbReference>
<reference evidence="6" key="2">
    <citation type="submission" date="2022-10" db="EMBL/GenBank/DDBJ databases">
        <authorList>
            <person name="Trinh H.N."/>
        </authorList>
    </citation>
    <scope>NUCLEOTIDE SEQUENCE</scope>
    <source>
        <strain evidence="6">RN2-1</strain>
    </source>
</reference>
<gene>
    <name evidence="6" type="ORF">OL599_22230</name>
</gene>
<keyword evidence="3 4" id="KW-0732">Signal</keyword>
<dbReference type="Gene3D" id="3.10.105.10">
    <property type="entry name" value="Dipeptide-binding Protein, Domain 3"/>
    <property type="match status" value="1"/>
</dbReference>
<organism evidence="6 7">
    <name type="scientific">Limobrevibacterium gyesilva</name>
    <dbReference type="NCBI Taxonomy" id="2991712"/>
    <lineage>
        <taxon>Bacteria</taxon>
        <taxon>Pseudomonadati</taxon>
        <taxon>Pseudomonadota</taxon>
        <taxon>Alphaproteobacteria</taxon>
        <taxon>Acetobacterales</taxon>
        <taxon>Acetobacteraceae</taxon>
        <taxon>Limobrevibacterium</taxon>
    </lineage>
</organism>
<dbReference type="GO" id="GO:0030288">
    <property type="term" value="C:outer membrane-bounded periplasmic space"/>
    <property type="evidence" value="ECO:0007669"/>
    <property type="project" value="UniProtKB-ARBA"/>
</dbReference>
<name>A0AA42CJX6_9PROT</name>
<comment type="subcellular location">
    <subcellularLocation>
        <location evidence="1">Periplasm</location>
    </subcellularLocation>
</comment>